<sequence length="53" mass="6094">MIGDLDNQTDYHITHHIVRVNKKHEDALAPAFTTVLLMCYIVFAKSLKPKLRS</sequence>
<evidence type="ECO:0000313" key="2">
    <source>
        <dbReference type="EMBL" id="KAF8388553.1"/>
    </source>
</evidence>
<dbReference type="AlphaFoldDB" id="A0A834YKT7"/>
<keyword evidence="3" id="KW-1185">Reference proteome</keyword>
<organism evidence="2 3">
    <name type="scientific">Tetracentron sinense</name>
    <name type="common">Spur-leaf</name>
    <dbReference type="NCBI Taxonomy" id="13715"/>
    <lineage>
        <taxon>Eukaryota</taxon>
        <taxon>Viridiplantae</taxon>
        <taxon>Streptophyta</taxon>
        <taxon>Embryophyta</taxon>
        <taxon>Tracheophyta</taxon>
        <taxon>Spermatophyta</taxon>
        <taxon>Magnoliopsida</taxon>
        <taxon>Trochodendrales</taxon>
        <taxon>Trochodendraceae</taxon>
        <taxon>Tetracentron</taxon>
    </lineage>
</organism>
<feature type="transmembrane region" description="Helical" evidence="1">
    <location>
        <begin position="27"/>
        <end position="47"/>
    </location>
</feature>
<dbReference type="Proteomes" id="UP000655225">
    <property type="component" value="Unassembled WGS sequence"/>
</dbReference>
<keyword evidence="1" id="KW-0472">Membrane</keyword>
<gene>
    <name evidence="2" type="ORF">HHK36_027228</name>
</gene>
<keyword evidence="1" id="KW-1133">Transmembrane helix</keyword>
<dbReference type="EMBL" id="JABCRI010000020">
    <property type="protein sequence ID" value="KAF8388553.1"/>
    <property type="molecule type" value="Genomic_DNA"/>
</dbReference>
<name>A0A834YKT7_TETSI</name>
<keyword evidence="1" id="KW-0812">Transmembrane</keyword>
<evidence type="ECO:0000256" key="1">
    <source>
        <dbReference type="SAM" id="Phobius"/>
    </source>
</evidence>
<reference evidence="2 3" key="1">
    <citation type="submission" date="2020-04" db="EMBL/GenBank/DDBJ databases">
        <title>Plant Genome Project.</title>
        <authorList>
            <person name="Zhang R.-G."/>
        </authorList>
    </citation>
    <scope>NUCLEOTIDE SEQUENCE [LARGE SCALE GENOMIC DNA]</scope>
    <source>
        <strain evidence="2">YNK0</strain>
        <tissue evidence="2">Leaf</tissue>
    </source>
</reference>
<comment type="caution">
    <text evidence="2">The sequence shown here is derived from an EMBL/GenBank/DDBJ whole genome shotgun (WGS) entry which is preliminary data.</text>
</comment>
<proteinExistence type="predicted"/>
<protein>
    <submittedName>
        <fullName evidence="2">Uncharacterized protein</fullName>
    </submittedName>
</protein>
<accession>A0A834YKT7</accession>
<evidence type="ECO:0000313" key="3">
    <source>
        <dbReference type="Proteomes" id="UP000655225"/>
    </source>
</evidence>
<dbReference type="OrthoDB" id="1744952at2759"/>